<gene>
    <name evidence="2" type="ORF">GIB67_012317</name>
</gene>
<proteinExistence type="predicted"/>
<dbReference type="Proteomes" id="UP000541444">
    <property type="component" value="Unassembled WGS sequence"/>
</dbReference>
<accession>A0A7J7MVU9</accession>
<comment type="caution">
    <text evidence="2">The sequence shown here is derived from an EMBL/GenBank/DDBJ whole genome shotgun (WGS) entry which is preliminary data.</text>
</comment>
<feature type="compositionally biased region" description="Basic residues" evidence="1">
    <location>
        <begin position="17"/>
        <end position="28"/>
    </location>
</feature>
<feature type="region of interest" description="Disordered" evidence="1">
    <location>
        <begin position="1"/>
        <end position="34"/>
    </location>
</feature>
<protein>
    <submittedName>
        <fullName evidence="2">Uncharacterized protein</fullName>
    </submittedName>
</protein>
<name>A0A7J7MVU9_9MAGN</name>
<evidence type="ECO:0000313" key="2">
    <source>
        <dbReference type="EMBL" id="KAF6158900.1"/>
    </source>
</evidence>
<keyword evidence="3" id="KW-1185">Reference proteome</keyword>
<feature type="region of interest" description="Disordered" evidence="1">
    <location>
        <begin position="224"/>
        <end position="253"/>
    </location>
</feature>
<evidence type="ECO:0000313" key="3">
    <source>
        <dbReference type="Proteomes" id="UP000541444"/>
    </source>
</evidence>
<evidence type="ECO:0000256" key="1">
    <source>
        <dbReference type="SAM" id="MobiDB-lite"/>
    </source>
</evidence>
<dbReference type="AlphaFoldDB" id="A0A7J7MVU9"/>
<organism evidence="2 3">
    <name type="scientific">Kingdonia uniflora</name>
    <dbReference type="NCBI Taxonomy" id="39325"/>
    <lineage>
        <taxon>Eukaryota</taxon>
        <taxon>Viridiplantae</taxon>
        <taxon>Streptophyta</taxon>
        <taxon>Embryophyta</taxon>
        <taxon>Tracheophyta</taxon>
        <taxon>Spermatophyta</taxon>
        <taxon>Magnoliopsida</taxon>
        <taxon>Ranunculales</taxon>
        <taxon>Circaeasteraceae</taxon>
        <taxon>Kingdonia</taxon>
    </lineage>
</organism>
<dbReference type="EMBL" id="JACGCM010001215">
    <property type="protein sequence ID" value="KAF6158900.1"/>
    <property type="molecule type" value="Genomic_DNA"/>
</dbReference>
<sequence>MAKKGKGKVFPESLRAQRPKVTHHKRHRELGEDDVEDVDEELTVSKWEEKAHAKAALMVELGVTDPDKASMQMKKSMYQTYAWVQAFNKVQKVAIRQLKQGTMRYECERRLEAQRYTHTRVLEAKVAEMDKVIAKQKEAFQGQLDKECKTNVRLMEFIEDLGYDPKTFQHMPMNPRYDHVADDAVRTEGAEVDVSGVGASVADGAETPVVDKVTAATLTEGVVGVDGSNPSTEGAGVIGEEETGGRDGVATPI</sequence>
<reference evidence="2 3" key="1">
    <citation type="journal article" date="2020" name="IScience">
        <title>Genome Sequencing of the Endangered Kingdonia uniflora (Circaeasteraceae, Ranunculales) Reveals Potential Mechanisms of Evolutionary Specialization.</title>
        <authorList>
            <person name="Sun Y."/>
            <person name="Deng T."/>
            <person name="Zhang A."/>
            <person name="Moore M.J."/>
            <person name="Landis J.B."/>
            <person name="Lin N."/>
            <person name="Zhang H."/>
            <person name="Zhang X."/>
            <person name="Huang J."/>
            <person name="Zhang X."/>
            <person name="Sun H."/>
            <person name="Wang H."/>
        </authorList>
    </citation>
    <scope>NUCLEOTIDE SEQUENCE [LARGE SCALE GENOMIC DNA]</scope>
    <source>
        <strain evidence="2">TB1705</strain>
        <tissue evidence="2">Leaf</tissue>
    </source>
</reference>